<dbReference type="HOGENOM" id="CLU_855386_0_0_1"/>
<gene>
    <name evidence="4" type="ORF">PV05_05536</name>
</gene>
<dbReference type="STRING" id="348802.A0A0D2BWW1"/>
<keyword evidence="5" id="KW-1185">Reference proteome</keyword>
<dbReference type="Proteomes" id="UP000054342">
    <property type="component" value="Unassembled WGS sequence"/>
</dbReference>
<dbReference type="PANTHER" id="PTHR30466:SF1">
    <property type="entry name" value="FMN REDUCTASE (NADH) RUTF"/>
    <property type="match status" value="1"/>
</dbReference>
<feature type="region of interest" description="Disordered" evidence="2">
    <location>
        <begin position="55"/>
        <end position="87"/>
    </location>
</feature>
<dbReference type="Gene3D" id="2.30.110.10">
    <property type="entry name" value="Electron Transport, Fmn-binding Protein, Chain A"/>
    <property type="match status" value="1"/>
</dbReference>
<organism evidence="4 5">
    <name type="scientific">Exophiala xenobiotica</name>
    <dbReference type="NCBI Taxonomy" id="348802"/>
    <lineage>
        <taxon>Eukaryota</taxon>
        <taxon>Fungi</taxon>
        <taxon>Dikarya</taxon>
        <taxon>Ascomycota</taxon>
        <taxon>Pezizomycotina</taxon>
        <taxon>Eurotiomycetes</taxon>
        <taxon>Chaetothyriomycetidae</taxon>
        <taxon>Chaetothyriales</taxon>
        <taxon>Herpotrichiellaceae</taxon>
        <taxon>Exophiala</taxon>
    </lineage>
</organism>
<keyword evidence="1" id="KW-0560">Oxidoreductase</keyword>
<proteinExistence type="predicted"/>
<evidence type="ECO:0000256" key="1">
    <source>
        <dbReference type="ARBA" id="ARBA00023002"/>
    </source>
</evidence>
<dbReference type="EMBL" id="KN847319">
    <property type="protein sequence ID" value="KIW56921.1"/>
    <property type="molecule type" value="Genomic_DNA"/>
</dbReference>
<evidence type="ECO:0000256" key="2">
    <source>
        <dbReference type="SAM" id="MobiDB-lite"/>
    </source>
</evidence>
<dbReference type="InterPro" id="IPR012349">
    <property type="entry name" value="Split_barrel_FMN-bd"/>
</dbReference>
<protein>
    <recommendedName>
        <fullName evidence="3">Flavin reductase like domain-containing protein</fullName>
    </recommendedName>
</protein>
<sequence length="325" mass="36156">MPASFSFGSFARAARAPSCLRTTYIASRHAHSYHPSGTSCHDLAFVPSRPTCQSGRRNFSAAPSALTAQPEKDSINSMRNDTSELPKTSDNVHIQKCFVKQKLSEEVRAAMRHVAHPVAIITATDVSVSPKGAPHAWRGATVSSFNTVTLSPEPIVSFNIKRVSSTFDAIRSSGLFTAHFLSGQHRAGEMLATRFSRGNATSPFHDKHGKLESYVFRDPELQPRAREPPIIRPSGRGPPLAPLNLTCEYLPEKLVHIADHVVVFGRVIGVYDRMTERRFRHGHTPILSYVNRGYMRHDWGPMELRLRKPGSDEQKEEVSQRHSEG</sequence>
<dbReference type="GeneID" id="25327444"/>
<dbReference type="GO" id="GO:0042602">
    <property type="term" value="F:riboflavin reductase (NADPH) activity"/>
    <property type="evidence" value="ECO:0007669"/>
    <property type="project" value="TreeGrafter"/>
</dbReference>
<dbReference type="InterPro" id="IPR050268">
    <property type="entry name" value="NADH-dep_flavin_reductase"/>
</dbReference>
<name>A0A0D2BWW1_9EURO</name>
<feature type="domain" description="Flavin reductase like" evidence="3">
    <location>
        <begin position="111"/>
        <end position="281"/>
    </location>
</feature>
<feature type="compositionally biased region" description="Polar residues" evidence="2">
    <location>
        <begin position="75"/>
        <end position="87"/>
    </location>
</feature>
<dbReference type="Pfam" id="PF01613">
    <property type="entry name" value="Flavin_Reduct"/>
    <property type="match status" value="1"/>
</dbReference>
<accession>A0A0D2BWW1</accession>
<dbReference type="InterPro" id="IPR002563">
    <property type="entry name" value="Flavin_Rdtase-like_dom"/>
</dbReference>
<dbReference type="SUPFAM" id="SSF50475">
    <property type="entry name" value="FMN-binding split barrel"/>
    <property type="match status" value="1"/>
</dbReference>
<dbReference type="RefSeq" id="XP_013317505.1">
    <property type="nucleotide sequence ID" value="XM_013462051.1"/>
</dbReference>
<dbReference type="SMART" id="SM00903">
    <property type="entry name" value="Flavin_Reduct"/>
    <property type="match status" value="1"/>
</dbReference>
<dbReference type="PANTHER" id="PTHR30466">
    <property type="entry name" value="FLAVIN REDUCTASE"/>
    <property type="match status" value="1"/>
</dbReference>
<dbReference type="GO" id="GO:0010181">
    <property type="term" value="F:FMN binding"/>
    <property type="evidence" value="ECO:0007669"/>
    <property type="project" value="InterPro"/>
</dbReference>
<evidence type="ECO:0000313" key="5">
    <source>
        <dbReference type="Proteomes" id="UP000054342"/>
    </source>
</evidence>
<feature type="region of interest" description="Disordered" evidence="2">
    <location>
        <begin position="305"/>
        <end position="325"/>
    </location>
</feature>
<evidence type="ECO:0000259" key="3">
    <source>
        <dbReference type="SMART" id="SM00903"/>
    </source>
</evidence>
<reference evidence="4 5" key="1">
    <citation type="submission" date="2015-01" db="EMBL/GenBank/DDBJ databases">
        <title>The Genome Sequence of Exophiala xenobiotica CBS118157.</title>
        <authorList>
            <consortium name="The Broad Institute Genomics Platform"/>
            <person name="Cuomo C."/>
            <person name="de Hoog S."/>
            <person name="Gorbushina A."/>
            <person name="Stielow B."/>
            <person name="Teixiera M."/>
            <person name="Abouelleil A."/>
            <person name="Chapman S.B."/>
            <person name="Priest M."/>
            <person name="Young S.K."/>
            <person name="Wortman J."/>
            <person name="Nusbaum C."/>
            <person name="Birren B."/>
        </authorList>
    </citation>
    <scope>NUCLEOTIDE SEQUENCE [LARGE SCALE GENOMIC DNA]</scope>
    <source>
        <strain evidence="4 5">CBS 118157</strain>
    </source>
</reference>
<evidence type="ECO:0000313" key="4">
    <source>
        <dbReference type="EMBL" id="KIW56921.1"/>
    </source>
</evidence>
<dbReference type="OrthoDB" id="2015405at2759"/>
<dbReference type="AlphaFoldDB" id="A0A0D2BWW1"/>